<gene>
    <name evidence="1" type="ORF">C6571_18830</name>
</gene>
<keyword evidence="2" id="KW-1185">Reference proteome</keyword>
<accession>A0A2S0N5R0</accession>
<dbReference type="RefSeq" id="WP_106448428.1">
    <property type="nucleotide sequence ID" value="NZ_CP027670.1"/>
</dbReference>
<dbReference type="Proteomes" id="UP000239326">
    <property type="component" value="Plasmid unnamed1"/>
</dbReference>
<protein>
    <submittedName>
        <fullName evidence="1">Uncharacterized protein</fullName>
    </submittedName>
</protein>
<dbReference type="KEGG" id="simp:C6571_18830"/>
<proteinExistence type="predicted"/>
<dbReference type="AlphaFoldDB" id="A0A2S0N5R0"/>
<organism evidence="1 2">
    <name type="scientific">Simplicispira suum</name>
    <dbReference type="NCBI Taxonomy" id="2109915"/>
    <lineage>
        <taxon>Bacteria</taxon>
        <taxon>Pseudomonadati</taxon>
        <taxon>Pseudomonadota</taxon>
        <taxon>Betaproteobacteria</taxon>
        <taxon>Burkholderiales</taxon>
        <taxon>Comamonadaceae</taxon>
        <taxon>Simplicispira</taxon>
    </lineage>
</organism>
<evidence type="ECO:0000313" key="1">
    <source>
        <dbReference type="EMBL" id="AVO43480.1"/>
    </source>
</evidence>
<sequence>MKIVSKTRRFEPEMIERNEHDLNGIDVRQLKTGVLDVNLLKEAGLCVQPILNECRVVAVSYSGQTMNFSTKQREVLFHAKAVNGAYLGTYFANAFKALS</sequence>
<geneLocation type="plasmid" evidence="1 2">
    <name>unnamed1</name>
</geneLocation>
<keyword evidence="1" id="KW-0614">Plasmid</keyword>
<evidence type="ECO:0000313" key="2">
    <source>
        <dbReference type="Proteomes" id="UP000239326"/>
    </source>
</evidence>
<reference evidence="1 2" key="1">
    <citation type="submission" date="2018-03" db="EMBL/GenBank/DDBJ databases">
        <title>Genome sequencing of Simplicispira sp.</title>
        <authorList>
            <person name="Kim S.-J."/>
            <person name="Heo J."/>
            <person name="Kwon S.-W."/>
        </authorList>
    </citation>
    <scope>NUCLEOTIDE SEQUENCE [LARGE SCALE GENOMIC DNA]</scope>
    <source>
        <strain evidence="1 2">SC1-8</strain>
        <plasmid evidence="1 2">unnamed1</plasmid>
    </source>
</reference>
<name>A0A2S0N5R0_9BURK</name>
<dbReference type="EMBL" id="CP027670">
    <property type="protein sequence ID" value="AVO43480.1"/>
    <property type="molecule type" value="Genomic_DNA"/>
</dbReference>